<dbReference type="EMBL" id="JAAQPE010000209">
    <property type="protein sequence ID" value="KAF5678791.1"/>
    <property type="molecule type" value="Genomic_DNA"/>
</dbReference>
<protein>
    <submittedName>
        <fullName evidence="2">Cholinesterase</fullName>
    </submittedName>
</protein>
<reference evidence="3" key="1">
    <citation type="journal article" date="2020" name="BMC Genomics">
        <title>Correction to: Identification and distribution of gene clusters required for synthesis of sphingolipid metabolism inhibitors in diverse species of the filamentous fungus Fusarium.</title>
        <authorList>
            <person name="Kim H.S."/>
            <person name="Lohmar J.M."/>
            <person name="Busman M."/>
            <person name="Brown D.W."/>
            <person name="Naumann T.A."/>
            <person name="Divon H.H."/>
            <person name="Lysoe E."/>
            <person name="Uhlig S."/>
            <person name="Proctor R.H."/>
        </authorList>
    </citation>
    <scope>NUCLEOTIDE SEQUENCE [LARGE SCALE GENOMIC DNA]</scope>
    <source>
        <strain evidence="3">NRRL 25331</strain>
    </source>
</reference>
<proteinExistence type="predicted"/>
<comment type="caution">
    <text evidence="2">The sequence shown here is derived from an EMBL/GenBank/DDBJ whole genome shotgun (WGS) entry which is preliminary data.</text>
</comment>
<dbReference type="Proteomes" id="UP000572754">
    <property type="component" value="Unassembled WGS sequence"/>
</dbReference>
<dbReference type="PANTHER" id="PTHR11559">
    <property type="entry name" value="CARBOXYLESTERASE"/>
    <property type="match status" value="1"/>
</dbReference>
<evidence type="ECO:0000313" key="3">
    <source>
        <dbReference type="Proteomes" id="UP000572754"/>
    </source>
</evidence>
<sequence length="254" mass="28337">MPPDLVLHVDNYLSKVIDLLKGLLSTASCESEDYLFTNAFAPADPYPSRAVLLFISGGVWQQGNGEIDLSGLAEYEDIVVLTFNYRTNAECSCLWCLSNVTIWGESAGAMSAEIHVNRYTSPSRAAMIFSGQIKKRVMPITDNVIILSARSQRWRDGNVARVPVLMWTVAEEGRGLINRNISLETLFGAYISTTRQQRQILDAYPSLKTEFDTAAAIYTDVVWQCPQAILANIFSFRQSNMAILLQCLSHKSLR</sequence>
<keyword evidence="3" id="KW-1185">Reference proteome</keyword>
<gene>
    <name evidence="2" type="ORF">FCIRC_6406</name>
</gene>
<feature type="domain" description="Carboxylesterase type B" evidence="1">
    <location>
        <begin position="30"/>
        <end position="88"/>
    </location>
</feature>
<dbReference type="Gene3D" id="3.40.50.1820">
    <property type="entry name" value="alpha/beta hydrolase"/>
    <property type="match status" value="2"/>
</dbReference>
<dbReference type="InterPro" id="IPR050309">
    <property type="entry name" value="Type-B_Carboxylest/Lipase"/>
</dbReference>
<organism evidence="2 3">
    <name type="scientific">Fusarium circinatum</name>
    <name type="common">Pitch canker fungus</name>
    <name type="synonym">Gibberella circinata</name>
    <dbReference type="NCBI Taxonomy" id="48490"/>
    <lineage>
        <taxon>Eukaryota</taxon>
        <taxon>Fungi</taxon>
        <taxon>Dikarya</taxon>
        <taxon>Ascomycota</taxon>
        <taxon>Pezizomycotina</taxon>
        <taxon>Sordariomycetes</taxon>
        <taxon>Hypocreomycetidae</taxon>
        <taxon>Hypocreales</taxon>
        <taxon>Nectriaceae</taxon>
        <taxon>Fusarium</taxon>
        <taxon>Fusarium fujikuroi species complex</taxon>
    </lineage>
</organism>
<reference evidence="2 3" key="2">
    <citation type="submission" date="2020-05" db="EMBL/GenBank/DDBJ databases">
        <title>Identification and distribution of gene clusters putatively required for synthesis of sphingolipid metabolism inhibitors in phylogenetically diverse species of the filamentous fungus Fusarium.</title>
        <authorList>
            <person name="Kim H.-S."/>
            <person name="Busman M."/>
            <person name="Brown D.W."/>
            <person name="Divon H."/>
            <person name="Uhlig S."/>
            <person name="Proctor R.H."/>
        </authorList>
    </citation>
    <scope>NUCLEOTIDE SEQUENCE [LARGE SCALE GENOMIC DNA]</scope>
    <source>
        <strain evidence="2 3">NRRL 25331</strain>
    </source>
</reference>
<name>A0A8H5TX39_FUSCI</name>
<evidence type="ECO:0000313" key="2">
    <source>
        <dbReference type="EMBL" id="KAF5678791.1"/>
    </source>
</evidence>
<dbReference type="InterPro" id="IPR002018">
    <property type="entry name" value="CarbesteraseB"/>
</dbReference>
<dbReference type="SUPFAM" id="SSF53474">
    <property type="entry name" value="alpha/beta-Hydrolases"/>
    <property type="match status" value="1"/>
</dbReference>
<dbReference type="AlphaFoldDB" id="A0A8H5TX39"/>
<accession>A0A8H5TX39</accession>
<dbReference type="Pfam" id="PF00135">
    <property type="entry name" value="COesterase"/>
    <property type="match status" value="1"/>
</dbReference>
<evidence type="ECO:0000259" key="1">
    <source>
        <dbReference type="Pfam" id="PF00135"/>
    </source>
</evidence>
<dbReference type="InterPro" id="IPR029058">
    <property type="entry name" value="AB_hydrolase_fold"/>
</dbReference>